<dbReference type="Pfam" id="PF01301">
    <property type="entry name" value="Glyco_hydro_35"/>
    <property type="match status" value="1"/>
</dbReference>
<dbReference type="SUPFAM" id="SSF51445">
    <property type="entry name" value="(Trans)glycosidases"/>
    <property type="match status" value="1"/>
</dbReference>
<gene>
    <name evidence="6" type="ORF">VitviT2T_015897</name>
</gene>
<keyword evidence="7" id="KW-1185">Reference proteome</keyword>
<dbReference type="InterPro" id="IPR001944">
    <property type="entry name" value="Glycoside_Hdrlase_35"/>
</dbReference>
<dbReference type="InterPro" id="IPR031330">
    <property type="entry name" value="Gly_Hdrlase_35_cat"/>
</dbReference>
<dbReference type="Gene3D" id="3.20.20.80">
    <property type="entry name" value="Glycosidases"/>
    <property type="match status" value="1"/>
</dbReference>
<organism evidence="6 7">
    <name type="scientific">Vitis vinifera</name>
    <name type="common">Grape</name>
    <dbReference type="NCBI Taxonomy" id="29760"/>
    <lineage>
        <taxon>Eukaryota</taxon>
        <taxon>Viridiplantae</taxon>
        <taxon>Streptophyta</taxon>
        <taxon>Embryophyta</taxon>
        <taxon>Tracheophyta</taxon>
        <taxon>Spermatophyta</taxon>
        <taxon>Magnoliopsida</taxon>
        <taxon>eudicotyledons</taxon>
        <taxon>Gunneridae</taxon>
        <taxon>Pentapetalae</taxon>
        <taxon>rosids</taxon>
        <taxon>Vitales</taxon>
        <taxon>Vitaceae</taxon>
        <taxon>Viteae</taxon>
        <taxon>Vitis</taxon>
    </lineage>
</organism>
<dbReference type="EMBL" id="CP126657">
    <property type="protein sequence ID" value="WJZ97280.1"/>
    <property type="molecule type" value="Genomic_DNA"/>
</dbReference>
<comment type="catalytic activity">
    <reaction evidence="1">
        <text>Hydrolysis of terminal non-reducing beta-D-galactose residues in beta-D-galactosides.</text>
        <dbReference type="EC" id="3.2.1.23"/>
    </reaction>
</comment>
<feature type="region of interest" description="Disordered" evidence="4">
    <location>
        <begin position="128"/>
        <end position="148"/>
    </location>
</feature>
<name>A0ABY9CT45_VITVI</name>
<protein>
    <recommendedName>
        <fullName evidence="3">beta-galactosidase</fullName>
        <ecNumber evidence="3">3.2.1.23</ecNumber>
    </recommendedName>
</protein>
<evidence type="ECO:0000256" key="4">
    <source>
        <dbReference type="SAM" id="MobiDB-lite"/>
    </source>
</evidence>
<evidence type="ECO:0000313" key="7">
    <source>
        <dbReference type="Proteomes" id="UP001227230"/>
    </source>
</evidence>
<dbReference type="PRINTS" id="PR00742">
    <property type="entry name" value="GLHYDRLASE35"/>
</dbReference>
<dbReference type="PANTHER" id="PTHR23421">
    <property type="entry name" value="BETA-GALACTOSIDASE RELATED"/>
    <property type="match status" value="1"/>
</dbReference>
<accession>A0ABY9CT45</accession>
<sequence>MRSKTFGALDPHGPREDIVFSVARFFWKVNYYMDHGGTNFGRTSGGPFITTTYDYNAPIDEYGLARLPKCGHLKELRRAIKSCEHVLLYVQWSPFYDGSVENENNGFGPCPDFLAELGIHVGDLPEKVEDNETHSEKSIVGARAADNA</sequence>
<dbReference type="InterPro" id="IPR017853">
    <property type="entry name" value="GH"/>
</dbReference>
<dbReference type="Proteomes" id="UP001227230">
    <property type="component" value="Chromosome 10"/>
</dbReference>
<evidence type="ECO:0000256" key="2">
    <source>
        <dbReference type="ARBA" id="ARBA00009809"/>
    </source>
</evidence>
<comment type="similarity">
    <text evidence="2">Belongs to the glycosyl hydrolase 35 family.</text>
</comment>
<evidence type="ECO:0000313" key="6">
    <source>
        <dbReference type="EMBL" id="WJZ97280.1"/>
    </source>
</evidence>
<feature type="domain" description="Glycoside hydrolase 35 catalytic" evidence="5">
    <location>
        <begin position="5"/>
        <end position="79"/>
    </location>
</feature>
<evidence type="ECO:0000256" key="3">
    <source>
        <dbReference type="ARBA" id="ARBA00012756"/>
    </source>
</evidence>
<feature type="compositionally biased region" description="Basic and acidic residues" evidence="4">
    <location>
        <begin position="128"/>
        <end position="137"/>
    </location>
</feature>
<reference evidence="6 7" key="1">
    <citation type="journal article" date="2023" name="Hortic Res">
        <title>The complete reference genome for grapevine (Vitis vinifera L.) genetics and breeding.</title>
        <authorList>
            <person name="Shi X."/>
            <person name="Cao S."/>
            <person name="Wang X."/>
            <person name="Huang S."/>
            <person name="Wang Y."/>
            <person name="Liu Z."/>
            <person name="Liu W."/>
            <person name="Leng X."/>
            <person name="Peng Y."/>
            <person name="Wang N."/>
            <person name="Wang Y."/>
            <person name="Ma Z."/>
            <person name="Xu X."/>
            <person name="Zhang F."/>
            <person name="Xue H."/>
            <person name="Zhong H."/>
            <person name="Wang Y."/>
            <person name="Zhang K."/>
            <person name="Velt A."/>
            <person name="Avia K."/>
            <person name="Holtgrawe D."/>
            <person name="Grimplet J."/>
            <person name="Matus J.T."/>
            <person name="Ware D."/>
            <person name="Wu X."/>
            <person name="Wang H."/>
            <person name="Liu C."/>
            <person name="Fang Y."/>
            <person name="Rustenholz C."/>
            <person name="Cheng Z."/>
            <person name="Xiao H."/>
            <person name="Zhou Y."/>
        </authorList>
    </citation>
    <scope>NUCLEOTIDE SEQUENCE [LARGE SCALE GENOMIC DNA]</scope>
    <source>
        <strain evidence="7">cv. Pinot noir / PN40024</strain>
        <tissue evidence="6">Leaf</tissue>
    </source>
</reference>
<dbReference type="EC" id="3.2.1.23" evidence="3"/>
<proteinExistence type="inferred from homology"/>
<evidence type="ECO:0000256" key="1">
    <source>
        <dbReference type="ARBA" id="ARBA00001412"/>
    </source>
</evidence>
<evidence type="ECO:0000259" key="5">
    <source>
        <dbReference type="Pfam" id="PF01301"/>
    </source>
</evidence>